<dbReference type="RefSeq" id="WP_208930394.1">
    <property type="nucleotide sequence ID" value="NZ_CP013655.1"/>
</dbReference>
<dbReference type="EMBL" id="CP013655">
    <property type="protein sequence ID" value="ALS37202.1"/>
    <property type="molecule type" value="Genomic_DNA"/>
</dbReference>
<dbReference type="AlphaFoldDB" id="A0A0U2NQQ8"/>
<dbReference type="InterPro" id="IPR038231">
    <property type="entry name" value="MepB-like_sf"/>
</dbReference>
<name>A0A0U2NQQ8_9ENTE</name>
<evidence type="ECO:0000313" key="2">
    <source>
        <dbReference type="Proteomes" id="UP000067523"/>
    </source>
</evidence>
<sequence length="162" mass="18807">MESLNYLLKIVDQISGLPLENLEVEEQNKDYQGLTFSIGQQTFRSRKAKITPKKLGYFVAFWEKDAANKNQPYESISAPEKWIITIFDQEKVGQFIFPKAILAEQHILTTSSIKGKMALRLYPDWVMGLNKTASKTQQWQSPYFIDLTDTWDVSVLQQLYFD</sequence>
<reference evidence="2" key="1">
    <citation type="submission" date="2015-12" db="EMBL/GenBank/DDBJ databases">
        <authorList>
            <person name="Lauer A."/>
            <person name="Humrighouse B."/>
            <person name="Loparev V."/>
            <person name="Shewmaker P.L."/>
            <person name="Whitney A.M."/>
            <person name="McLaughlin R.W."/>
        </authorList>
    </citation>
    <scope>NUCLEOTIDE SEQUENCE [LARGE SCALE GENOMIC DNA]</scope>
    <source>
        <strain evidence="2">LMG 26678</strain>
    </source>
</reference>
<keyword evidence="2" id="KW-1185">Reference proteome</keyword>
<proteinExistence type="predicted"/>
<dbReference type="InterPro" id="IPR011235">
    <property type="entry name" value="MepB-like"/>
</dbReference>
<dbReference type="Proteomes" id="UP000067523">
    <property type="component" value="Chromosome"/>
</dbReference>
<dbReference type="Gene3D" id="3.40.1350.140">
    <property type="entry name" value="MepB-like"/>
    <property type="match status" value="1"/>
</dbReference>
<dbReference type="STRING" id="118060.ATZ35_08535"/>
<dbReference type="Pfam" id="PF08877">
    <property type="entry name" value="MepB-like"/>
    <property type="match status" value="1"/>
</dbReference>
<gene>
    <name evidence="1" type="ORF">ATZ35_08535</name>
</gene>
<organism evidence="1 2">
    <name type="scientific">Enterococcus rotai</name>
    <dbReference type="NCBI Taxonomy" id="118060"/>
    <lineage>
        <taxon>Bacteria</taxon>
        <taxon>Bacillati</taxon>
        <taxon>Bacillota</taxon>
        <taxon>Bacilli</taxon>
        <taxon>Lactobacillales</taxon>
        <taxon>Enterococcaceae</taxon>
        <taxon>Enterococcus</taxon>
    </lineage>
</organism>
<dbReference type="PIRSF" id="PIRSF032285">
    <property type="entry name" value="UCP032285"/>
    <property type="match status" value="1"/>
</dbReference>
<protein>
    <submittedName>
        <fullName evidence="1">MepB protein</fullName>
    </submittedName>
</protein>
<evidence type="ECO:0000313" key="1">
    <source>
        <dbReference type="EMBL" id="ALS37202.1"/>
    </source>
</evidence>
<accession>A0A0U2NQQ8</accession>
<dbReference type="KEGG" id="erx:ATZ35_08535"/>